<evidence type="ECO:0000256" key="1">
    <source>
        <dbReference type="SAM" id="MobiDB-lite"/>
    </source>
</evidence>
<sequence length="174" mass="18738">MDESRKRPGHDDSGEVIGKRPRAPAISDDDDFFSGVFIEEERVEEVMKALEEEISYPATTSTNPSSSPVMFPLASSFVTINGNEESCGPSFSDSASTVMASIDMGGISISYLMGPTEDASGGTVDFPATENGSWVLEEEKEWLWPEVGEVPGDCDGGDSDDERLERFLGGVPIE</sequence>
<feature type="region of interest" description="Disordered" evidence="1">
    <location>
        <begin position="1"/>
        <end position="27"/>
    </location>
</feature>
<protein>
    <submittedName>
        <fullName evidence="2">Uncharacterized protein</fullName>
    </submittedName>
</protein>
<dbReference type="OMA" id="WIEGMER"/>
<proteinExistence type="predicted"/>
<evidence type="ECO:0000313" key="3">
    <source>
        <dbReference type="Proteomes" id="UP000655225"/>
    </source>
</evidence>
<evidence type="ECO:0000313" key="2">
    <source>
        <dbReference type="EMBL" id="KAF8393534.1"/>
    </source>
</evidence>
<keyword evidence="3" id="KW-1185">Reference proteome</keyword>
<dbReference type="OrthoDB" id="1934374at2759"/>
<dbReference type="PANTHER" id="PTHR37265:SF5">
    <property type="entry name" value="OS01G0195300 PROTEIN"/>
    <property type="match status" value="1"/>
</dbReference>
<gene>
    <name evidence="2" type="ORF">HHK36_021778</name>
</gene>
<comment type="caution">
    <text evidence="2">The sequence shown here is derived from an EMBL/GenBank/DDBJ whole genome shotgun (WGS) entry which is preliminary data.</text>
</comment>
<reference evidence="2 3" key="1">
    <citation type="submission" date="2020-04" db="EMBL/GenBank/DDBJ databases">
        <title>Plant Genome Project.</title>
        <authorList>
            <person name="Zhang R.-G."/>
        </authorList>
    </citation>
    <scope>NUCLEOTIDE SEQUENCE [LARGE SCALE GENOMIC DNA]</scope>
    <source>
        <strain evidence="2">YNK0</strain>
        <tissue evidence="2">Leaf</tissue>
    </source>
</reference>
<dbReference type="Proteomes" id="UP000655225">
    <property type="component" value="Unassembled WGS sequence"/>
</dbReference>
<feature type="compositionally biased region" description="Basic and acidic residues" evidence="1">
    <location>
        <begin position="1"/>
        <end position="13"/>
    </location>
</feature>
<dbReference type="AlphaFoldDB" id="A0A834YQB4"/>
<name>A0A834YQB4_TETSI</name>
<accession>A0A834YQB4</accession>
<dbReference type="PANTHER" id="PTHR37265">
    <property type="entry name" value="OS01G0195300 PROTEIN"/>
    <property type="match status" value="1"/>
</dbReference>
<dbReference type="EMBL" id="JABCRI010000015">
    <property type="protein sequence ID" value="KAF8393534.1"/>
    <property type="molecule type" value="Genomic_DNA"/>
</dbReference>
<organism evidence="2 3">
    <name type="scientific">Tetracentron sinense</name>
    <name type="common">Spur-leaf</name>
    <dbReference type="NCBI Taxonomy" id="13715"/>
    <lineage>
        <taxon>Eukaryota</taxon>
        <taxon>Viridiplantae</taxon>
        <taxon>Streptophyta</taxon>
        <taxon>Embryophyta</taxon>
        <taxon>Tracheophyta</taxon>
        <taxon>Spermatophyta</taxon>
        <taxon>Magnoliopsida</taxon>
        <taxon>Trochodendrales</taxon>
        <taxon>Trochodendraceae</taxon>
        <taxon>Tetracentron</taxon>
    </lineage>
</organism>